<keyword evidence="6" id="KW-0808">Transferase</keyword>
<dbReference type="KEGG" id="fiy:BN1229_v1_0756"/>
<keyword evidence="7" id="KW-1185">Reference proteome</keyword>
<organism evidence="6 7">
    <name type="scientific">Candidatus Filomicrobium marinum</name>
    <dbReference type="NCBI Taxonomy" id="1608628"/>
    <lineage>
        <taxon>Bacteria</taxon>
        <taxon>Pseudomonadati</taxon>
        <taxon>Pseudomonadota</taxon>
        <taxon>Alphaproteobacteria</taxon>
        <taxon>Hyphomicrobiales</taxon>
        <taxon>Hyphomicrobiaceae</taxon>
        <taxon>Filomicrobium</taxon>
    </lineage>
</organism>
<dbReference type="PROSITE" id="PS50082">
    <property type="entry name" value="WD_REPEATS_2"/>
    <property type="match status" value="7"/>
</dbReference>
<dbReference type="SUPFAM" id="SSF50978">
    <property type="entry name" value="WD40 repeat-like"/>
    <property type="match status" value="1"/>
</dbReference>
<dbReference type="InterPro" id="IPR036322">
    <property type="entry name" value="WD40_repeat_dom_sf"/>
</dbReference>
<keyword evidence="6" id="KW-0418">Kinase</keyword>
<evidence type="ECO:0000313" key="7">
    <source>
        <dbReference type="Proteomes" id="UP000033187"/>
    </source>
</evidence>
<feature type="repeat" description="WD" evidence="3">
    <location>
        <begin position="587"/>
        <end position="612"/>
    </location>
</feature>
<dbReference type="InterPro" id="IPR019775">
    <property type="entry name" value="WD40_repeat_CS"/>
</dbReference>
<evidence type="ECO:0000313" key="6">
    <source>
        <dbReference type="EMBL" id="CPR16317.1"/>
    </source>
</evidence>
<dbReference type="PANTHER" id="PTHR19848:SF8">
    <property type="entry name" value="F-BOX AND WD REPEAT DOMAIN CONTAINING 7"/>
    <property type="match status" value="1"/>
</dbReference>
<dbReference type="RefSeq" id="WP_046476704.1">
    <property type="nucleotide sequence ID" value="NZ_LN829118.1"/>
</dbReference>
<dbReference type="PANTHER" id="PTHR19848">
    <property type="entry name" value="WD40 REPEAT PROTEIN"/>
    <property type="match status" value="1"/>
</dbReference>
<sequence>MTNLIALPDGTELVGDYRIERVLGAGGFGITYLADELALERRVTIKEYFPSDFAARANSINASPRSQDCDGDYRWGLDRFIEEAQTLAKFNHPHIVRVYRYFRANNTAYMVLHFEEGQSLKNWLKGLGRAPRQKELDRILEPLLQALELIHKADFLHRDIAPDNIIIRKDGNPVLIDFGSARGEIASHSKTVSALVKPGYSPYEQYAETSRQQGPWTDIYALGATLYHAVTGKRPPDAPSRMVNDEYIPARQAALSSYRTRFLRAIDAAMALNIDARPRSIAAWRGELLAPDTPPAQRGSWLSRGRAAQSKEEAAERAFDVVTPDPGMPPPPDAPGPHGGILDFVDGLKRKPLAEALANVEADNPAADEADAAPAEINANEEAAQSPLAKTVKLNTAPPPLFAKKAKKAAPQKGAASSRQRKERKAAALPVPVETRKPARPRANRAGRSGWVSLFLKLILVGGLGTGVIAARDQFPEIDVAAYLPSMGEHSAATTKSSTLPKPRQRPETTASLQQRPAEDDGPANPLLQQLVGHTGAVTALAYSPGGYSIVSAGADATVRIWNASNGSLSRIIPMDHGAATSIALQGEYIATGHADGYVAVWDKTSGHKVADLQRNEASIWSLAFTNVPGRLLAAAHDWKVALWDLRAPSSPVHIFEGHENAVQAIAFAPQGPFLASGGADRTVKLWNLNTLDLVRTYRRHPDFVTAVKFSPDASRVASATLNGDIRLWSTSSQRTYRRLRGHKDSVTALAFSGSGGLLASSSADGTVRLWDVERSRTVKTFASHPGEVTAVDFSPDGSRLISAGDDGKIRVWMVPRRTAQR</sequence>
<dbReference type="InterPro" id="IPR011009">
    <property type="entry name" value="Kinase-like_dom_sf"/>
</dbReference>
<keyword evidence="6" id="KW-0723">Serine/threonine-protein kinase</keyword>
<name>A0A0D6JC82_9HYPH</name>
<proteinExistence type="predicted"/>
<feature type="region of interest" description="Disordered" evidence="4">
    <location>
        <begin position="492"/>
        <end position="524"/>
    </location>
</feature>
<dbReference type="PROSITE" id="PS00678">
    <property type="entry name" value="WD_REPEATS_1"/>
    <property type="match status" value="4"/>
</dbReference>
<dbReference type="SMART" id="SM00219">
    <property type="entry name" value="TyrKc"/>
    <property type="match status" value="1"/>
</dbReference>
<dbReference type="Pfam" id="PF00400">
    <property type="entry name" value="WD40"/>
    <property type="match status" value="1"/>
</dbReference>
<feature type="repeat" description="WD" evidence="3">
    <location>
        <begin position="740"/>
        <end position="781"/>
    </location>
</feature>
<dbReference type="InterPro" id="IPR001680">
    <property type="entry name" value="WD40_rpt"/>
</dbReference>
<feature type="repeat" description="WD" evidence="3">
    <location>
        <begin position="613"/>
        <end position="647"/>
    </location>
</feature>
<dbReference type="PROSITE" id="PS50011">
    <property type="entry name" value="PROTEIN_KINASE_DOM"/>
    <property type="match status" value="1"/>
</dbReference>
<dbReference type="Pfam" id="PF25173">
    <property type="entry name" value="Beta-prop_WDR3_1st"/>
    <property type="match status" value="1"/>
</dbReference>
<dbReference type="PRINTS" id="PR00320">
    <property type="entry name" value="GPROTEINBRPT"/>
</dbReference>
<dbReference type="InterPro" id="IPR020472">
    <property type="entry name" value="WD40_PAC1"/>
</dbReference>
<feature type="repeat" description="WD" evidence="3">
    <location>
        <begin position="698"/>
        <end position="739"/>
    </location>
</feature>
<feature type="repeat" description="WD" evidence="3">
    <location>
        <begin position="656"/>
        <end position="697"/>
    </location>
</feature>
<dbReference type="AlphaFoldDB" id="A0A0D6JC82"/>
<dbReference type="EMBL" id="LN829119">
    <property type="protein sequence ID" value="CPR16317.1"/>
    <property type="molecule type" value="Genomic_DNA"/>
</dbReference>
<dbReference type="OrthoDB" id="9801841at2"/>
<feature type="region of interest" description="Disordered" evidence="4">
    <location>
        <begin position="290"/>
        <end position="344"/>
    </location>
</feature>
<accession>A0A0D6JC82</accession>
<keyword evidence="2" id="KW-0677">Repeat</keyword>
<dbReference type="GO" id="GO:0005524">
    <property type="term" value="F:ATP binding"/>
    <property type="evidence" value="ECO:0007669"/>
    <property type="project" value="InterPro"/>
</dbReference>
<dbReference type="Pfam" id="PF00069">
    <property type="entry name" value="Pkinase"/>
    <property type="match status" value="1"/>
</dbReference>
<feature type="compositionally biased region" description="Basic and acidic residues" evidence="4">
    <location>
        <begin position="309"/>
        <end position="319"/>
    </location>
</feature>
<protein>
    <submittedName>
        <fullName evidence="6">Serine/threonine protein kinase</fullName>
    </submittedName>
</protein>
<feature type="repeat" description="WD" evidence="3">
    <location>
        <begin position="782"/>
        <end position="813"/>
    </location>
</feature>
<evidence type="ECO:0000256" key="3">
    <source>
        <dbReference type="PROSITE-ProRule" id="PRU00221"/>
    </source>
</evidence>
<dbReference type="KEGG" id="fil:BN1229_v1_0751"/>
<feature type="compositionally biased region" description="Pro residues" evidence="4">
    <location>
        <begin position="326"/>
        <end position="335"/>
    </location>
</feature>
<feature type="domain" description="Protein kinase" evidence="5">
    <location>
        <begin position="17"/>
        <end position="289"/>
    </location>
</feature>
<dbReference type="Gene3D" id="2.130.10.10">
    <property type="entry name" value="YVTN repeat-like/Quinoprotein amine dehydrogenase"/>
    <property type="match status" value="3"/>
</dbReference>
<dbReference type="CDD" id="cd00200">
    <property type="entry name" value="WD40"/>
    <property type="match status" value="1"/>
</dbReference>
<dbReference type="InterPro" id="IPR008266">
    <property type="entry name" value="Tyr_kinase_AS"/>
</dbReference>
<evidence type="ECO:0000256" key="2">
    <source>
        <dbReference type="ARBA" id="ARBA00022737"/>
    </source>
</evidence>
<dbReference type="InterPro" id="IPR015943">
    <property type="entry name" value="WD40/YVTN_repeat-like_dom_sf"/>
</dbReference>
<feature type="repeat" description="WD" evidence="3">
    <location>
        <begin position="531"/>
        <end position="572"/>
    </location>
</feature>
<dbReference type="PROSITE" id="PS00109">
    <property type="entry name" value="PROTEIN_KINASE_TYR"/>
    <property type="match status" value="1"/>
</dbReference>
<dbReference type="SUPFAM" id="SSF56112">
    <property type="entry name" value="Protein kinase-like (PK-like)"/>
    <property type="match status" value="1"/>
</dbReference>
<reference evidence="7" key="1">
    <citation type="submission" date="2015-02" db="EMBL/GenBank/DDBJ databases">
        <authorList>
            <person name="Chooi Y.-H."/>
        </authorList>
    </citation>
    <scope>NUCLEOTIDE SEQUENCE [LARGE SCALE GENOMIC DNA]</scope>
    <source>
        <strain evidence="7">strain Y</strain>
    </source>
</reference>
<evidence type="ECO:0000259" key="5">
    <source>
        <dbReference type="PROSITE" id="PS50011"/>
    </source>
</evidence>
<dbReference type="Gene3D" id="1.10.510.10">
    <property type="entry name" value="Transferase(Phosphotransferase) domain 1"/>
    <property type="match status" value="1"/>
</dbReference>
<dbReference type="InterPro" id="IPR020635">
    <property type="entry name" value="Tyr_kinase_cat_dom"/>
</dbReference>
<dbReference type="GO" id="GO:0004674">
    <property type="term" value="F:protein serine/threonine kinase activity"/>
    <property type="evidence" value="ECO:0007669"/>
    <property type="project" value="UniProtKB-KW"/>
</dbReference>
<dbReference type="GO" id="GO:0004713">
    <property type="term" value="F:protein tyrosine kinase activity"/>
    <property type="evidence" value="ECO:0007669"/>
    <property type="project" value="InterPro"/>
</dbReference>
<dbReference type="InterPro" id="IPR000719">
    <property type="entry name" value="Prot_kinase_dom"/>
</dbReference>
<dbReference type="SMART" id="SM00320">
    <property type="entry name" value="WD40"/>
    <property type="match status" value="7"/>
</dbReference>
<dbReference type="CDD" id="cd14014">
    <property type="entry name" value="STKc_PknB_like"/>
    <property type="match status" value="1"/>
</dbReference>
<keyword evidence="1 3" id="KW-0853">WD repeat</keyword>
<feature type="region of interest" description="Disordered" evidence="4">
    <location>
        <begin position="403"/>
        <end position="445"/>
    </location>
</feature>
<dbReference type="PROSITE" id="PS50294">
    <property type="entry name" value="WD_REPEATS_REGION"/>
    <property type="match status" value="5"/>
</dbReference>
<gene>
    <name evidence="6" type="ORF">YBN1229_v1_0756</name>
</gene>
<dbReference type="Proteomes" id="UP000033187">
    <property type="component" value="Chromosome 1"/>
</dbReference>
<evidence type="ECO:0000256" key="4">
    <source>
        <dbReference type="SAM" id="MobiDB-lite"/>
    </source>
</evidence>
<evidence type="ECO:0000256" key="1">
    <source>
        <dbReference type="ARBA" id="ARBA00022574"/>
    </source>
</evidence>